<keyword evidence="2" id="KW-1185">Reference proteome</keyword>
<dbReference type="RefSeq" id="WP_376754367.1">
    <property type="nucleotide sequence ID" value="NZ_CP124550.1"/>
</dbReference>
<gene>
    <name evidence="1" type="ORF">SEML1_0381</name>
</gene>
<sequence>MGGINCGGGGGNVSPEFSAEYIEQLASYCKSLFNGSAKFFEANVAIEDAVMTGGDLVVATQLLSSSEDALTSARATLGTVAALWSSVRTPEVDFGEQQKLISDAVNKIAVARLELQTLAVNDSLQQSLWQDPVLTSNFVAALESLSRTTSWQGEFAQVFAPANLVVA</sequence>
<dbReference type="EMBL" id="CP124550">
    <property type="protein sequence ID" value="WIO46008.1"/>
    <property type="molecule type" value="Genomic_DNA"/>
</dbReference>
<dbReference type="Proteomes" id="UP001177295">
    <property type="component" value="Chromosome"/>
</dbReference>
<evidence type="ECO:0000313" key="1">
    <source>
        <dbReference type="EMBL" id="WIO46008.1"/>
    </source>
</evidence>
<protein>
    <recommendedName>
        <fullName evidence="3">LemA family protein</fullName>
    </recommendedName>
</protein>
<accession>A0ABY8WZE4</accession>
<organism evidence="1 2">
    <name type="scientific">Candidatus Southlakia epibionticum</name>
    <dbReference type="NCBI Taxonomy" id="3043284"/>
    <lineage>
        <taxon>Bacteria</taxon>
        <taxon>Candidatus Saccharimonadota</taxon>
        <taxon>Candidatus Saccharimonadia</taxon>
        <taxon>Candidatus Saccharimonadales</taxon>
        <taxon>Candidatus Saccharimonadaceae</taxon>
        <taxon>Candidatus Southlakia</taxon>
    </lineage>
</organism>
<reference evidence="1 2" key="1">
    <citation type="journal article" date="2023" name="Cell">
        <title>Genetic manipulation of Patescibacteria provides mechanistic insights into microbial dark matter and the epibiotic lifestyle.</title>
        <authorList>
            <person name="Wang Y."/>
            <person name="Gallagher L.A."/>
            <person name="Andrade P.A."/>
            <person name="Liu A."/>
            <person name="Humphreys I.R."/>
            <person name="Turkarslan S."/>
            <person name="Cutler K.J."/>
            <person name="Arrieta-Ortiz M.L."/>
            <person name="Li Y."/>
            <person name="Radey M.C."/>
            <person name="McLean J.S."/>
            <person name="Cong Q."/>
            <person name="Baker D."/>
            <person name="Baliga N.S."/>
            <person name="Peterson S.B."/>
            <person name="Mougous J.D."/>
        </authorList>
    </citation>
    <scope>NUCLEOTIDE SEQUENCE [LARGE SCALE GENOMIC DNA]</scope>
    <source>
        <strain evidence="1 2">ML1</strain>
    </source>
</reference>
<evidence type="ECO:0008006" key="3">
    <source>
        <dbReference type="Google" id="ProtNLM"/>
    </source>
</evidence>
<name>A0ABY8WZE4_9BACT</name>
<proteinExistence type="predicted"/>
<evidence type="ECO:0000313" key="2">
    <source>
        <dbReference type="Proteomes" id="UP001177295"/>
    </source>
</evidence>